<feature type="region of interest" description="Disordered" evidence="1">
    <location>
        <begin position="1"/>
        <end position="31"/>
    </location>
</feature>
<protein>
    <submittedName>
        <fullName evidence="2">Uncharacterized protein</fullName>
    </submittedName>
</protein>
<dbReference type="VEuPathDB" id="FungiDB:AAP_03370"/>
<evidence type="ECO:0000313" key="2">
    <source>
        <dbReference type="EMBL" id="KZZ91664.1"/>
    </source>
</evidence>
<keyword evidence="3" id="KW-1185">Reference proteome</keyword>
<comment type="caution">
    <text evidence="2">The sequence shown here is derived from an EMBL/GenBank/DDBJ whole genome shotgun (WGS) entry which is preliminary data.</text>
</comment>
<name>A0A167YRA0_9EURO</name>
<dbReference type="Proteomes" id="UP000242877">
    <property type="component" value="Unassembled WGS sequence"/>
</dbReference>
<evidence type="ECO:0000313" key="3">
    <source>
        <dbReference type="Proteomes" id="UP000242877"/>
    </source>
</evidence>
<evidence type="ECO:0000256" key="1">
    <source>
        <dbReference type="SAM" id="MobiDB-lite"/>
    </source>
</evidence>
<gene>
    <name evidence="2" type="ORF">AAP_03370</name>
</gene>
<dbReference type="AlphaFoldDB" id="A0A167YRA0"/>
<organism evidence="2 3">
    <name type="scientific">Ascosphaera apis ARSEF 7405</name>
    <dbReference type="NCBI Taxonomy" id="392613"/>
    <lineage>
        <taxon>Eukaryota</taxon>
        <taxon>Fungi</taxon>
        <taxon>Dikarya</taxon>
        <taxon>Ascomycota</taxon>
        <taxon>Pezizomycotina</taxon>
        <taxon>Eurotiomycetes</taxon>
        <taxon>Eurotiomycetidae</taxon>
        <taxon>Onygenales</taxon>
        <taxon>Ascosphaeraceae</taxon>
        <taxon>Ascosphaera</taxon>
    </lineage>
</organism>
<proteinExistence type="predicted"/>
<dbReference type="EMBL" id="AZGZ01000013">
    <property type="protein sequence ID" value="KZZ91664.1"/>
    <property type="molecule type" value="Genomic_DNA"/>
</dbReference>
<sequence length="265" mass="30091">MNWTGGRLHRYSTVTRRGNPKDERRRRVHKKGASFGGGWRYELGHKGQFGARPTTAFSIREYREKQDVMKRANVRRARSMCSVNYAHSKGFLSSSPGTSSARQRPPDHKTYQVYEISDINPVVEEPEELEISDEEVLRFTRRTRDVTSLQTTTVLQERKFLPCSNRENLLEPLGIDGGKDVVSNDLEVQHVVDAGNYKSATLSYAEAATILDAPDGLGKSHTQGNKSQSYTSADLDDAREKLLRMNDWAMLRFCKPLKLRQKRGG</sequence>
<accession>A0A167YRA0</accession>
<reference evidence="2 3" key="1">
    <citation type="journal article" date="2016" name="Genome Biol. Evol.">
        <title>Divergent and convergent evolution of fungal pathogenicity.</title>
        <authorList>
            <person name="Shang Y."/>
            <person name="Xiao G."/>
            <person name="Zheng P."/>
            <person name="Cen K."/>
            <person name="Zhan S."/>
            <person name="Wang C."/>
        </authorList>
    </citation>
    <scope>NUCLEOTIDE SEQUENCE [LARGE SCALE GENOMIC DNA]</scope>
    <source>
        <strain evidence="2 3">ARSEF 7405</strain>
    </source>
</reference>